<dbReference type="Proteomes" id="UP001170954">
    <property type="component" value="Unassembled WGS sequence"/>
</dbReference>
<dbReference type="Pfam" id="PF13715">
    <property type="entry name" value="CarbopepD_reg_2"/>
    <property type="match status" value="1"/>
</dbReference>
<reference evidence="9" key="2">
    <citation type="journal article" date="2022" name="Sci. Total Environ.">
        <title>Prevalence, transmission, and molecular epidemiology of tet(X)-positive bacteria among humans, animals, and environmental niches in China: An epidemiological, and genomic-based study.</title>
        <authorList>
            <person name="Dong N."/>
            <person name="Zeng Y."/>
            <person name="Cai C."/>
            <person name="Sun C."/>
            <person name="Lu J."/>
            <person name="Liu C."/>
            <person name="Zhou H."/>
            <person name="Sun Q."/>
            <person name="Shu L."/>
            <person name="Wang H."/>
            <person name="Wang Y."/>
            <person name="Wang S."/>
            <person name="Wu C."/>
            <person name="Chan E.W."/>
            <person name="Chen G."/>
            <person name="Shen Z."/>
            <person name="Chen S."/>
            <person name="Zhang R."/>
        </authorList>
    </citation>
    <scope>NUCLEOTIDE SEQUENCE</scope>
    <source>
        <strain evidence="9">R1692</strain>
    </source>
</reference>
<dbReference type="InterPro" id="IPR023997">
    <property type="entry name" value="TonB-dep_OMP_SusC/RagA_CS"/>
</dbReference>
<dbReference type="InterPro" id="IPR036942">
    <property type="entry name" value="Beta-barrel_TonB_sf"/>
</dbReference>
<evidence type="ECO:0000256" key="5">
    <source>
        <dbReference type="ARBA" id="ARBA00023136"/>
    </source>
</evidence>
<evidence type="ECO:0000256" key="3">
    <source>
        <dbReference type="ARBA" id="ARBA00022452"/>
    </source>
</evidence>
<evidence type="ECO:0000256" key="7">
    <source>
        <dbReference type="PROSITE-ProRule" id="PRU01360"/>
    </source>
</evidence>
<evidence type="ECO:0000256" key="2">
    <source>
        <dbReference type="ARBA" id="ARBA00022448"/>
    </source>
</evidence>
<evidence type="ECO:0000256" key="4">
    <source>
        <dbReference type="ARBA" id="ARBA00022692"/>
    </source>
</evidence>
<dbReference type="EMBL" id="JACAGK010000059">
    <property type="protein sequence ID" value="MDM1049831.1"/>
    <property type="molecule type" value="Genomic_DNA"/>
</dbReference>
<name>A0ABT7NRS6_9SPHI</name>
<dbReference type="InterPro" id="IPR023996">
    <property type="entry name" value="TonB-dep_OMP_SusC/RagA"/>
</dbReference>
<dbReference type="SMART" id="SM00965">
    <property type="entry name" value="STN"/>
    <property type="match status" value="1"/>
</dbReference>
<dbReference type="Pfam" id="PF07660">
    <property type="entry name" value="STN"/>
    <property type="match status" value="1"/>
</dbReference>
<organism evidence="9 10">
    <name type="scientific">Sphingobacterium hotanense</name>
    <dbReference type="NCBI Taxonomy" id="649196"/>
    <lineage>
        <taxon>Bacteria</taxon>
        <taxon>Pseudomonadati</taxon>
        <taxon>Bacteroidota</taxon>
        <taxon>Sphingobacteriia</taxon>
        <taxon>Sphingobacteriales</taxon>
        <taxon>Sphingobacteriaceae</taxon>
        <taxon>Sphingobacterium</taxon>
    </lineage>
</organism>
<dbReference type="InterPro" id="IPR011662">
    <property type="entry name" value="Secretin/TonB_short_N"/>
</dbReference>
<reference evidence="9" key="1">
    <citation type="submission" date="2020-06" db="EMBL/GenBank/DDBJ databases">
        <authorList>
            <person name="Dong N."/>
        </authorList>
    </citation>
    <scope>NUCLEOTIDE SEQUENCE</scope>
    <source>
        <strain evidence="9">R1692</strain>
    </source>
</reference>
<dbReference type="NCBIfam" id="TIGR04056">
    <property type="entry name" value="OMP_RagA_SusC"/>
    <property type="match status" value="1"/>
</dbReference>
<dbReference type="InterPro" id="IPR008969">
    <property type="entry name" value="CarboxyPept-like_regulatory"/>
</dbReference>
<keyword evidence="3 7" id="KW-1134">Transmembrane beta strand</keyword>
<dbReference type="Gene3D" id="3.55.50.30">
    <property type="match status" value="1"/>
</dbReference>
<dbReference type="Gene3D" id="2.60.40.1120">
    <property type="entry name" value="Carboxypeptidase-like, regulatory domain"/>
    <property type="match status" value="1"/>
</dbReference>
<dbReference type="InterPro" id="IPR012910">
    <property type="entry name" value="Plug_dom"/>
</dbReference>
<evidence type="ECO:0000259" key="8">
    <source>
        <dbReference type="SMART" id="SM00965"/>
    </source>
</evidence>
<dbReference type="NCBIfam" id="TIGR04057">
    <property type="entry name" value="SusC_RagA_signa"/>
    <property type="match status" value="1"/>
</dbReference>
<feature type="domain" description="Secretin/TonB short N-terminal" evidence="8">
    <location>
        <begin position="64"/>
        <end position="115"/>
    </location>
</feature>
<dbReference type="InterPro" id="IPR039426">
    <property type="entry name" value="TonB-dep_rcpt-like"/>
</dbReference>
<accession>A0ABT7NRS6</accession>
<keyword evidence="10" id="KW-1185">Reference proteome</keyword>
<comment type="similarity">
    <text evidence="7">Belongs to the TonB-dependent receptor family.</text>
</comment>
<evidence type="ECO:0000313" key="10">
    <source>
        <dbReference type="Proteomes" id="UP001170954"/>
    </source>
</evidence>
<evidence type="ECO:0000313" key="9">
    <source>
        <dbReference type="EMBL" id="MDM1049831.1"/>
    </source>
</evidence>
<gene>
    <name evidence="9" type="ORF">HX018_16450</name>
</gene>
<evidence type="ECO:0000256" key="6">
    <source>
        <dbReference type="ARBA" id="ARBA00023237"/>
    </source>
</evidence>
<protein>
    <submittedName>
        <fullName evidence="9">TonB-dependent receptor</fullName>
    </submittedName>
</protein>
<keyword evidence="5 7" id="KW-0472">Membrane</keyword>
<dbReference type="Gene3D" id="2.40.170.20">
    <property type="entry name" value="TonB-dependent receptor, beta-barrel domain"/>
    <property type="match status" value="1"/>
</dbReference>
<dbReference type="Gene3D" id="2.170.130.10">
    <property type="entry name" value="TonB-dependent receptor, plug domain"/>
    <property type="match status" value="1"/>
</dbReference>
<keyword evidence="4 7" id="KW-0812">Transmembrane</keyword>
<dbReference type="SUPFAM" id="SSF49464">
    <property type="entry name" value="Carboxypeptidase regulatory domain-like"/>
    <property type="match status" value="1"/>
</dbReference>
<dbReference type="PROSITE" id="PS52016">
    <property type="entry name" value="TONB_DEPENDENT_REC_3"/>
    <property type="match status" value="1"/>
</dbReference>
<evidence type="ECO:0000256" key="1">
    <source>
        <dbReference type="ARBA" id="ARBA00004571"/>
    </source>
</evidence>
<keyword evidence="9" id="KW-0675">Receptor</keyword>
<proteinExistence type="inferred from homology"/>
<comment type="caution">
    <text evidence="9">The sequence shown here is derived from an EMBL/GenBank/DDBJ whole genome shotgun (WGS) entry which is preliminary data.</text>
</comment>
<dbReference type="InterPro" id="IPR037066">
    <property type="entry name" value="Plug_dom_sf"/>
</dbReference>
<dbReference type="SUPFAM" id="SSF56935">
    <property type="entry name" value="Porins"/>
    <property type="match status" value="1"/>
</dbReference>
<comment type="subcellular location">
    <subcellularLocation>
        <location evidence="1 7">Cell outer membrane</location>
        <topology evidence="1 7">Multi-pass membrane protein</topology>
    </subcellularLocation>
</comment>
<keyword evidence="2 7" id="KW-0813">Transport</keyword>
<keyword evidence="6 7" id="KW-0998">Cell outer membrane</keyword>
<dbReference type="Pfam" id="PF07715">
    <property type="entry name" value="Plug"/>
    <property type="match status" value="1"/>
</dbReference>
<sequence>MKISWNEKPIRSFFKILMIMKFLFFISAFTLLYANNVLSQQINFKMKNASIDQVLLKISQEVKHDLVYDSKIFTGQKKVDVDFKNISVNQALTQLFSETPYVFELNKNVIVVRKAPTKTERAVSSSSYQQRIVGTVKDEAGNPLPAVTIKATNSTTATTSDADGNYEINVPAGTQSLSFSLLGYGDRQIEINSSTRIDVTMTASVSDIDEVVVVGYGTQKKVNLTGSVAQVSSKDLLKRNASNTSIALQGLIPGVSVSTTSGRPGYDGAGIKIRGTGSLNSENGPLVLIDGVEGYMNYLDPNSIESITVLKDAASASIYGSRASNGVILVTTKRGSENALSINYSGFVGTNMPTNFPDPVSAIEYMEAINVARKNNNQTPQYSDDIINTYKTQGADNFNLYDSNWKDLLVSNNALTHNNSLSFSGGSKRIRTFANFAHYSQDGNIPNNKYTRSTLKLNNDFTMTSWLRGGIDLNIRQSKVTAPAGDTPEALFNKVTTFVPVFSAINSDGTWGYGQNGDNPIASAEVSGVSTTTTPELAIKGFLSLTPLEGLEIYTNYSQNRLENKADQFLKPYDTYETGVYKVTYPTTGNDKSESWNQTIINQFNLQASYEKNLGSHYFKVLGGMQTEELLGRSFAAGRKFFKYDGFEDLNNGDVLSATNSGSHYEWAMLSYYGRLNYNYLERYLLEVNSRFDASTRFKGKNQWGYFPSVSAGWRISEEPFFQNIKNSINDLKLRGSYGTLGNQAIGGYYPYAAAIYAGHGYWFDYNQGTGVAQTEVANENISWEKSRQLNVGLDAQLLNSRLGLTVDVFRRKTYDMLQRFPIPGFIGLTPPWENRGDIENKGWEVSATWKDQVNDFNYAITANLSDIRNKVLNLYGNEYINTSTITKEGEALNSYYGYVSNGLFQTQEEIDNAAVYGTKANTKPGYVRYVDLSGPDGVPDGIIDNHDRTVLGSNMPRYEYSLNLSAEWKGFDLTLFFQGIGKKDLLYEGYGVRPFLVGRSMFKYQLDYWSEENPGAQFPILLIDGSNNNPNNIPSDFWMKSGAFVRLKNLTFGYTLPKAWTERMQTKQFRVYFNAQNLLTFSNAYEGYDPENAVSSGSFYPLMKTFTFGLNVNF</sequence>